<keyword evidence="5" id="KW-1185">Reference proteome</keyword>
<dbReference type="STRING" id="1229276.DI53_0325"/>
<evidence type="ECO:0000256" key="1">
    <source>
        <dbReference type="ARBA" id="ARBA00023125"/>
    </source>
</evidence>
<dbReference type="InterPro" id="IPR036271">
    <property type="entry name" value="Tet_transcr_reg_TetR-rel_C_sf"/>
</dbReference>
<dbReference type="eggNOG" id="COG1309">
    <property type="taxonomic scope" value="Bacteria"/>
</dbReference>
<name>A0A0B8T3T5_9SPHI</name>
<accession>A0A0B8T3T5</accession>
<proteinExistence type="predicted"/>
<dbReference type="Gene3D" id="1.10.357.10">
    <property type="entry name" value="Tetracycline Repressor, domain 2"/>
    <property type="match status" value="1"/>
</dbReference>
<dbReference type="Proteomes" id="UP000031802">
    <property type="component" value="Unassembled WGS sequence"/>
</dbReference>
<comment type="caution">
    <text evidence="4">The sequence shown here is derived from an EMBL/GenBank/DDBJ whole genome shotgun (WGS) entry which is preliminary data.</text>
</comment>
<dbReference type="PROSITE" id="PS50977">
    <property type="entry name" value="HTH_TETR_2"/>
    <property type="match status" value="1"/>
</dbReference>
<evidence type="ECO:0000313" key="5">
    <source>
        <dbReference type="Proteomes" id="UP000031802"/>
    </source>
</evidence>
<protein>
    <submittedName>
        <fullName evidence="4">Regulatory protein TetR</fullName>
    </submittedName>
</protein>
<dbReference type="PATRIC" id="fig|1229276.3.peg.336"/>
<dbReference type="AlphaFoldDB" id="A0A0B8T3T5"/>
<dbReference type="InterPro" id="IPR050109">
    <property type="entry name" value="HTH-type_TetR-like_transc_reg"/>
</dbReference>
<keyword evidence="1 2" id="KW-0238">DNA-binding</keyword>
<reference evidence="5" key="1">
    <citation type="submission" date="2014-04" db="EMBL/GenBank/DDBJ databases">
        <title>Whole-Genome optical mapping and complete genome sequence of Sphingobacterium deserti sp. nov., a new spaces isolated from desert in the west of China.</title>
        <authorList>
            <person name="Teng C."/>
            <person name="Zhou Z."/>
            <person name="Li X."/>
            <person name="Chen M."/>
            <person name="Lin M."/>
            <person name="Wang L."/>
            <person name="Su S."/>
            <person name="Zhang C."/>
            <person name="Zhang W."/>
        </authorList>
    </citation>
    <scope>NUCLEOTIDE SEQUENCE [LARGE SCALE GENOMIC DNA]</scope>
    <source>
        <strain evidence="5">ACCC05744</strain>
    </source>
</reference>
<organism evidence="4 5">
    <name type="scientific">Sphingobacterium deserti</name>
    <dbReference type="NCBI Taxonomy" id="1229276"/>
    <lineage>
        <taxon>Bacteria</taxon>
        <taxon>Pseudomonadati</taxon>
        <taxon>Bacteroidota</taxon>
        <taxon>Sphingobacteriia</taxon>
        <taxon>Sphingobacteriales</taxon>
        <taxon>Sphingobacteriaceae</taxon>
        <taxon>Sphingobacterium</taxon>
    </lineage>
</organism>
<dbReference type="SUPFAM" id="SSF46689">
    <property type="entry name" value="Homeodomain-like"/>
    <property type="match status" value="1"/>
</dbReference>
<dbReference type="EMBL" id="JJMU01000004">
    <property type="protein sequence ID" value="KGE15891.1"/>
    <property type="molecule type" value="Genomic_DNA"/>
</dbReference>
<dbReference type="Gene3D" id="1.10.10.60">
    <property type="entry name" value="Homeodomain-like"/>
    <property type="match status" value="1"/>
</dbReference>
<dbReference type="InterPro" id="IPR009057">
    <property type="entry name" value="Homeodomain-like_sf"/>
</dbReference>
<dbReference type="InterPro" id="IPR001647">
    <property type="entry name" value="HTH_TetR"/>
</dbReference>
<gene>
    <name evidence="4" type="ORF">DI53_0325</name>
</gene>
<evidence type="ECO:0000313" key="4">
    <source>
        <dbReference type="EMBL" id="KGE15891.1"/>
    </source>
</evidence>
<dbReference type="OrthoDB" id="9802802at2"/>
<evidence type="ECO:0000259" key="3">
    <source>
        <dbReference type="PROSITE" id="PS50977"/>
    </source>
</evidence>
<dbReference type="RefSeq" id="WP_037494654.1">
    <property type="nucleotide sequence ID" value="NZ_JJMU01000004.1"/>
</dbReference>
<feature type="DNA-binding region" description="H-T-H motif" evidence="2">
    <location>
        <begin position="29"/>
        <end position="48"/>
    </location>
</feature>
<dbReference type="PRINTS" id="PR00455">
    <property type="entry name" value="HTHTETR"/>
</dbReference>
<feature type="domain" description="HTH tetR-type" evidence="3">
    <location>
        <begin position="6"/>
        <end position="66"/>
    </location>
</feature>
<evidence type="ECO:0000256" key="2">
    <source>
        <dbReference type="PROSITE-ProRule" id="PRU00335"/>
    </source>
</evidence>
<reference evidence="4 5" key="2">
    <citation type="journal article" date="2015" name="PLoS ONE">
        <title>Whole-Genome Optical Mapping and Finished Genome Sequence of Sphingobacterium deserti sp. nov., a New Species Isolated from the Western Desert of China.</title>
        <authorList>
            <person name="Teng C."/>
            <person name="Zhou Z."/>
            <person name="Molnar I."/>
            <person name="Li X."/>
            <person name="Tang R."/>
            <person name="Chen M."/>
            <person name="Wang L."/>
            <person name="Su S."/>
            <person name="Zhang W."/>
            <person name="Lin M."/>
        </authorList>
    </citation>
    <scope>NUCLEOTIDE SEQUENCE [LARGE SCALE GENOMIC DNA]</scope>
    <source>
        <strain evidence="5">ACCC05744</strain>
    </source>
</reference>
<dbReference type="PANTHER" id="PTHR30328">
    <property type="entry name" value="TRANSCRIPTIONAL REPRESSOR"/>
    <property type="match status" value="1"/>
</dbReference>
<dbReference type="PANTHER" id="PTHR30328:SF54">
    <property type="entry name" value="HTH-TYPE TRANSCRIPTIONAL REPRESSOR SCO4008"/>
    <property type="match status" value="1"/>
</dbReference>
<dbReference type="Pfam" id="PF00440">
    <property type="entry name" value="TetR_N"/>
    <property type="match status" value="1"/>
</dbReference>
<sequence length="212" mass="24168">MPKNVDIKRAKILEVAKKRFAHFGMAKTTMAEIAKDLSFSKALLYYYFPDKHSLYTAVLEYVINEMINKVDAYVAKASSLEKAILFAIESRMELMRENYNLFEYSTSLFMQDPSEMGKSLGPFFDRVRDQFSRILAIGVKNGEIVVDNLDETAELLLFSLMGMRTGILSKDLNDCLFPTPDEFELILAKQKKMISIFLRGLKPSVLSSQDVS</sequence>
<dbReference type="SUPFAM" id="SSF48498">
    <property type="entry name" value="Tetracyclin repressor-like, C-terminal domain"/>
    <property type="match status" value="1"/>
</dbReference>
<dbReference type="GO" id="GO:0003677">
    <property type="term" value="F:DNA binding"/>
    <property type="evidence" value="ECO:0007669"/>
    <property type="project" value="UniProtKB-UniRule"/>
</dbReference>